<dbReference type="Pfam" id="PF00447">
    <property type="entry name" value="HSF_DNA-bind"/>
    <property type="match status" value="1"/>
</dbReference>
<dbReference type="SMART" id="SM00415">
    <property type="entry name" value="HSF"/>
    <property type="match status" value="1"/>
</dbReference>
<feature type="domain" description="HSF-type DNA-binding" evidence="7">
    <location>
        <begin position="345"/>
        <end position="452"/>
    </location>
</feature>
<comment type="similarity">
    <text evidence="2 5">Belongs to the HSF family.</text>
</comment>
<evidence type="ECO:0000256" key="4">
    <source>
        <dbReference type="ARBA" id="ARBA00023242"/>
    </source>
</evidence>
<evidence type="ECO:0000259" key="7">
    <source>
        <dbReference type="SMART" id="SM00415"/>
    </source>
</evidence>
<proteinExistence type="inferred from homology"/>
<feature type="compositionally biased region" description="Basic and acidic residues" evidence="6">
    <location>
        <begin position="279"/>
        <end position="289"/>
    </location>
</feature>
<dbReference type="GeneID" id="132535914"/>
<name>A0ABM3WS93_ERIEU</name>
<organism evidence="8 9">
    <name type="scientific">Erinaceus europaeus</name>
    <name type="common">Western European hedgehog</name>
    <dbReference type="NCBI Taxonomy" id="9365"/>
    <lineage>
        <taxon>Eukaryota</taxon>
        <taxon>Metazoa</taxon>
        <taxon>Chordata</taxon>
        <taxon>Craniata</taxon>
        <taxon>Vertebrata</taxon>
        <taxon>Euteleostomi</taxon>
        <taxon>Mammalia</taxon>
        <taxon>Eutheria</taxon>
        <taxon>Laurasiatheria</taxon>
        <taxon>Eulipotyphla</taxon>
        <taxon>Erinaceidae</taxon>
        <taxon>Erinaceinae</taxon>
        <taxon>Erinaceus</taxon>
    </lineage>
</organism>
<sequence length="501" mass="55539">METQPSEIYGVDLAPLRDGEPAMELPPDSSLGPRVDAGDGVDMGFSQPESPQSSSEDNPRAEEVLEMGDAPVVKAEPVSKDAPCLEVVSGMDSDQVVSAGRDGEGSQQPNQALELVFDQAESTSPEDTTLTCDILLVEIEQIISADSGSEDDLTTEEAIEMAGYPVVSSALGLDEDQIQQEALDMVAQQVLSSGLGFTYKLQMEVWEIDDSHVVSSTQSPEDYQTPEEVFEMEVGQAMRPRQAVEIDGDHLGLGQVPDDNQGQEQDLKIDDDQVVRASQDPEGHLRQENVPDMSDGLGPEDDQSPGEALKMDSNENMSPDSQTGNKPWPWKPYPGKAKPEESNTLSLPFPVRLWMAVEDEALPSVYWSDEGDTIIIEEHEFQINVLQQEGEGKLFETDSLKIFKRLMSLYGFRRARSKIPSVHSSQNRKIMFYRNSKFKRDQPMLVETIQKKINVASSSEMAEPTPKRRKKAKGSRRSPRLHQKDYMEENALQGVPKAPQR</sequence>
<feature type="compositionally biased region" description="Low complexity" evidence="6">
    <location>
        <begin position="46"/>
        <end position="56"/>
    </location>
</feature>
<evidence type="ECO:0000313" key="9">
    <source>
        <dbReference type="RefSeq" id="XP_060039448.1"/>
    </source>
</evidence>
<feature type="region of interest" description="Disordered" evidence="6">
    <location>
        <begin position="279"/>
        <end position="342"/>
    </location>
</feature>
<dbReference type="Gene3D" id="1.10.10.10">
    <property type="entry name" value="Winged helix-like DNA-binding domain superfamily/Winged helix DNA-binding domain"/>
    <property type="match status" value="1"/>
</dbReference>
<keyword evidence="8" id="KW-1185">Reference proteome</keyword>
<protein>
    <submittedName>
        <fullName evidence="9">Uncharacterized protein LOC132535914</fullName>
    </submittedName>
</protein>
<gene>
    <name evidence="9" type="primary">LOC132535914</name>
</gene>
<feature type="region of interest" description="Disordered" evidence="6">
    <location>
        <begin position="455"/>
        <end position="501"/>
    </location>
</feature>
<dbReference type="InterPro" id="IPR000232">
    <property type="entry name" value="HSF_DNA-bd"/>
</dbReference>
<keyword evidence="4" id="KW-0539">Nucleus</keyword>
<evidence type="ECO:0000256" key="1">
    <source>
        <dbReference type="ARBA" id="ARBA00004123"/>
    </source>
</evidence>
<evidence type="ECO:0000256" key="2">
    <source>
        <dbReference type="ARBA" id="ARBA00006403"/>
    </source>
</evidence>
<dbReference type="InterPro" id="IPR036388">
    <property type="entry name" value="WH-like_DNA-bd_sf"/>
</dbReference>
<accession>A0ABM3WS93</accession>
<evidence type="ECO:0000313" key="8">
    <source>
        <dbReference type="Proteomes" id="UP001652624"/>
    </source>
</evidence>
<reference evidence="9" key="1">
    <citation type="submission" date="2025-08" db="UniProtKB">
        <authorList>
            <consortium name="RefSeq"/>
        </authorList>
    </citation>
    <scope>IDENTIFICATION</scope>
</reference>
<dbReference type="SUPFAM" id="SSF46785">
    <property type="entry name" value="Winged helix' DNA-binding domain"/>
    <property type="match status" value="1"/>
</dbReference>
<dbReference type="RefSeq" id="XP_060039448.1">
    <property type="nucleotide sequence ID" value="XM_060183465.1"/>
</dbReference>
<comment type="subcellular location">
    <subcellularLocation>
        <location evidence="1">Nucleus</location>
    </subcellularLocation>
</comment>
<feature type="compositionally biased region" description="Polar residues" evidence="6">
    <location>
        <begin position="314"/>
        <end position="325"/>
    </location>
</feature>
<keyword evidence="3" id="KW-0238">DNA-binding</keyword>
<dbReference type="InterPro" id="IPR036390">
    <property type="entry name" value="WH_DNA-bd_sf"/>
</dbReference>
<evidence type="ECO:0000256" key="5">
    <source>
        <dbReference type="RuleBase" id="RU004020"/>
    </source>
</evidence>
<evidence type="ECO:0000256" key="3">
    <source>
        <dbReference type="ARBA" id="ARBA00023125"/>
    </source>
</evidence>
<dbReference type="Proteomes" id="UP001652624">
    <property type="component" value="Chromosome X"/>
</dbReference>
<evidence type="ECO:0000256" key="6">
    <source>
        <dbReference type="SAM" id="MobiDB-lite"/>
    </source>
</evidence>
<feature type="region of interest" description="Disordered" evidence="6">
    <location>
        <begin position="1"/>
        <end position="76"/>
    </location>
</feature>
<feature type="compositionally biased region" description="Basic residues" evidence="6">
    <location>
        <begin position="467"/>
        <end position="481"/>
    </location>
</feature>